<dbReference type="EMBL" id="QWKZ01000081">
    <property type="protein sequence ID" value="RIH83413.1"/>
    <property type="molecule type" value="Genomic_DNA"/>
</dbReference>
<dbReference type="AlphaFoldDB" id="A0A399EJ03"/>
<reference evidence="2 3" key="1">
    <citation type="submission" date="2018-08" db="EMBL/GenBank/DDBJ databases">
        <title>Meiothermus luteus KCTC 52599 genome sequencing project.</title>
        <authorList>
            <person name="Da Costa M.S."/>
            <person name="Albuquerque L."/>
            <person name="Raposo P."/>
            <person name="Froufe H.J.C."/>
            <person name="Barroso C.S."/>
            <person name="Egas C."/>
        </authorList>
    </citation>
    <scope>NUCLEOTIDE SEQUENCE [LARGE SCALE GENOMIC DNA]</scope>
    <source>
        <strain evidence="2 3">KCTC 52599</strain>
    </source>
</reference>
<protein>
    <submittedName>
        <fullName evidence="2">Uncharacterized protein</fullName>
    </submittedName>
</protein>
<organism evidence="2 3">
    <name type="scientific">Meiothermus luteus</name>
    <dbReference type="NCBI Taxonomy" id="2026184"/>
    <lineage>
        <taxon>Bacteria</taxon>
        <taxon>Thermotogati</taxon>
        <taxon>Deinococcota</taxon>
        <taxon>Deinococci</taxon>
        <taxon>Thermales</taxon>
        <taxon>Thermaceae</taxon>
        <taxon>Meiothermus</taxon>
    </lineage>
</organism>
<dbReference type="Proteomes" id="UP000265800">
    <property type="component" value="Unassembled WGS sequence"/>
</dbReference>
<keyword evidence="1" id="KW-0812">Transmembrane</keyword>
<name>A0A399EJ03_9DEIN</name>
<gene>
    <name evidence="2" type="ORF">Mlute_02201</name>
</gene>
<accession>A0A399EJ03</accession>
<comment type="caution">
    <text evidence="2">The sequence shown here is derived from an EMBL/GenBank/DDBJ whole genome shotgun (WGS) entry which is preliminary data.</text>
</comment>
<sequence length="32" mass="3558">MRDRVLSAGFFQVLQETLLSPLVLALLLLLMG</sequence>
<evidence type="ECO:0000313" key="3">
    <source>
        <dbReference type="Proteomes" id="UP000265800"/>
    </source>
</evidence>
<evidence type="ECO:0000256" key="1">
    <source>
        <dbReference type="SAM" id="Phobius"/>
    </source>
</evidence>
<proteinExistence type="predicted"/>
<keyword evidence="3" id="KW-1185">Reference proteome</keyword>
<feature type="transmembrane region" description="Helical" evidence="1">
    <location>
        <begin position="6"/>
        <end position="30"/>
    </location>
</feature>
<evidence type="ECO:0000313" key="2">
    <source>
        <dbReference type="EMBL" id="RIH83413.1"/>
    </source>
</evidence>
<keyword evidence="1" id="KW-1133">Transmembrane helix</keyword>
<keyword evidence="1" id="KW-0472">Membrane</keyword>